<name>A0ABU3NUB1_9FIRM</name>
<accession>A0ABU3NUB1</accession>
<protein>
    <submittedName>
        <fullName evidence="2">Uncharacterized protein</fullName>
    </submittedName>
</protein>
<comment type="caution">
    <text evidence="2">The sequence shown here is derived from an EMBL/GenBank/DDBJ whole genome shotgun (WGS) entry which is preliminary data.</text>
</comment>
<evidence type="ECO:0000256" key="1">
    <source>
        <dbReference type="SAM" id="Coils"/>
    </source>
</evidence>
<dbReference type="RefSeq" id="WP_413778950.1">
    <property type="nucleotide sequence ID" value="NZ_JAUOZS010000001.1"/>
</dbReference>
<gene>
    <name evidence="2" type="ORF">Q4T40_04000</name>
</gene>
<evidence type="ECO:0000313" key="2">
    <source>
        <dbReference type="EMBL" id="MDT8900404.1"/>
    </source>
</evidence>
<organism evidence="2 3">
    <name type="scientific">Anaeroselena agilis</name>
    <dbReference type="NCBI Taxonomy" id="3063788"/>
    <lineage>
        <taxon>Bacteria</taxon>
        <taxon>Bacillati</taxon>
        <taxon>Bacillota</taxon>
        <taxon>Negativicutes</taxon>
        <taxon>Acetonemataceae</taxon>
        <taxon>Anaeroselena</taxon>
    </lineage>
</organism>
<dbReference type="EMBL" id="JAUOZS010000001">
    <property type="protein sequence ID" value="MDT8900404.1"/>
    <property type="molecule type" value="Genomic_DNA"/>
</dbReference>
<reference evidence="2 3" key="1">
    <citation type="submission" date="2023-07" db="EMBL/GenBank/DDBJ databases">
        <title>The novel representative of Negativicutes class, Anaeroselena agilis gen. nov. sp. nov.</title>
        <authorList>
            <person name="Prokofeva M.I."/>
            <person name="Elcheninov A.G."/>
            <person name="Klyukina A."/>
            <person name="Kublanov I.V."/>
            <person name="Frolov E.N."/>
            <person name="Podosokorskaya O.A."/>
        </authorList>
    </citation>
    <scope>NUCLEOTIDE SEQUENCE [LARGE SCALE GENOMIC DNA]</scope>
    <source>
        <strain evidence="2 3">4137-cl</strain>
    </source>
</reference>
<evidence type="ECO:0000313" key="3">
    <source>
        <dbReference type="Proteomes" id="UP001254848"/>
    </source>
</evidence>
<dbReference type="Proteomes" id="UP001254848">
    <property type="component" value="Unassembled WGS sequence"/>
</dbReference>
<proteinExistence type="predicted"/>
<keyword evidence="1" id="KW-0175">Coiled coil</keyword>
<feature type="coiled-coil region" evidence="1">
    <location>
        <begin position="604"/>
        <end position="661"/>
    </location>
</feature>
<sequence>MSTIAELLVKIGGDNSGLKKTLDDSQSSVQTAFSTIPITNFTGAISGAADGIGGMIGKLTGLATLAAGGFGLGAIVDSAVNAGEAVYQLSTRLGVGTQEAANLSRILKLTGADGDSFAGAMLRLDKNFNASGQAGEKTRATLALFGVSLTDSAGKLLPLNQQLENLSKGYKLAEANGLQQEFIMETLGVRGMALVKTLKDYGEAAEKAAQIQGIGLDPQKLHDLKLNMEVVSMQAGQVGLALAGALTPVAQEVFPPIMSGLQTTAAFLSENKTQIVELTKDALELLAAYKGIQLAGGAASAIASLWQTAAAQAAASAATQAAAADGLSAAQERAIARAVAASDKMYAKMQADAVRTAQQAGLSAEETAAVISEKCVEIANAGAIAAAKIRADMTAAFTAQAEAARIAAAESVAANEMSAASARVAATAEAELTTATAAQGAAAVAAGEQTVGAMATAKVAAGNFLSSLWALAGGWVGVAVATGFAIKALVEYLDGLHKVQSYNPRAEVWDDPSRPGKHLVGRTVAGHWEEAPGTEMGGYWVPEHTERVVMTDAEEEEHAAYTAWRQKQENNKPWLQDGSNIDPTLAAQMAAIEAAGRKNPTHSVHDHLAQIQRANEQAAQLMADLNKRIAQSTSIAYEAGMANIADEVQRMNNQVAEITKNGGDASGLSEKITQYQKVAVEKVKRVWREAWQDVKDQAALMNAQLLNDKNAEADAEYQIALTRIEKERQAEINAIAQNGNDQEAISQANADAEAKKKLAARKRDYAKGDNLLQQDRDALESAQLQVAIAGKTQAEIDAIRQQGLNQYIADLNGQYAAAAGDAARQLAIQRQLADAISQQHQMAATNAKTAWEVAFTEIRDEQTNYADIIVDAWHDIKSTTTDTFTKMVTEGMSATTALRNIFQSVVQDIEKMFVKMWAEQYILGPLQQLIGGMVGTPAAGAAKTATTGGAGLTSIPSPSEASGLGFAALGGDVSGWTIVGEEGPELAYFGDSAHVYTAGESVVMANSASASATPNINVNVVNRSGQQLTVTQQAQYDPATHTTLMQMFVDGVNKNLAGSRDLLFGRG</sequence>
<keyword evidence="3" id="KW-1185">Reference proteome</keyword>